<dbReference type="Gene3D" id="2.60.120.260">
    <property type="entry name" value="Galactose-binding domain-like"/>
    <property type="match status" value="1"/>
</dbReference>
<protein>
    <recommendedName>
        <fullName evidence="2">F5/8 type C domain-containing protein</fullName>
    </recommendedName>
</protein>
<proteinExistence type="predicted"/>
<sequence>MKLAHLIDSMTAGRRVEGGRRSVKPAAPLSRQQAPRHGLSAGPGRIRAMVLGLLLAVVSAAPASAQSSRVLDAFEDLTPWTADASTDVSSTLSAVEGATGAALRLDYNFNGRSGYAFAARDLSFEAPENYEISFRVRGVGPINTFEVKFTDASGENVHWRQTTRYDFPDGWSQVTIKKRQVIWAWGPNPDRTFRGADRIEFVVVAGEGGEGFFEIDDLTLRSLPPEPSVPPRPVATATSALAPAIASLAVDDDAQTAWRASALEPQSLTLDLGYEREFGGVTLRWTDGQSASAYRLMASSDRRDWRELARVDDGDGGTDWLLTTEASARWLRLDLVSAVPAPDTPRQAGPAASSVAAVHGLADLRIEPLAFGKDRTTFLTAVAGESRRGLYPRGFAGEQPYWTLVGVDGGGESGLISEDGAIEIRRGGPSIEPFVLDNGRLVTWADVGIRQSLVEDDLPIPSVQWDHEDWTLRITAIAEGMPGAAALYGRYELTNRSSRARTLTLALAARPIQVNGPVQFLAVPGGASPLEQIQWNGTELVLNDTLRVQPLSTPDDVRLATFAAGADPQSLLARGPDGLRDAAVQSDRSGLMAGALTYDLVLQPGETRTVGWVTSLEGPLPGLSPRVIPAAVLADVQAKVSADWREKLDRFDLVVPPEGQRIEDTMKTSLAHMLMSTQGPVLQPGTRSYNRSWIRDGAMMAEGLNRLGHADLSAEYLEWYAPYVFDNGKVPCCVDQRGADPVPENDSHGEFIFLAAETFRYTRDRELLRSVWPQVQAAIGYMDGLRASTRVAANQTPETRHLFGLLPPSISHEGYSDRPAWSYWDDFWGLLGYADAVQIALALDEPDAAARFESARQEFSADVMASVAATAAHHGIDWIAGAADRGDFDATSTTIGLSPAGLQAELPQALLARTFEKYWENFTARRANQIRWRDYTPYELRTVGAFVRLGQRERAMQALDFFFADRRPQAWNGWAEVVGRDLREPRFIGDMPHAWISSDYIRSSLELFVYERDEDKALVLAAGLPMSWFDSSTGVGVTGVRTPYGPLTYSLRRRGGVTTLILSGDARPPGGFILPWPGDEALPSLLRTDGQDASWTGRNLHIPAGTLSVELRSESAPTARQ</sequence>
<evidence type="ECO:0000256" key="1">
    <source>
        <dbReference type="SAM" id="MobiDB-lite"/>
    </source>
</evidence>
<feature type="domain" description="F5/8 type C" evidence="2">
    <location>
        <begin position="212"/>
        <end position="333"/>
    </location>
</feature>
<dbReference type="InterPro" id="IPR008979">
    <property type="entry name" value="Galactose-bd-like_sf"/>
</dbReference>
<gene>
    <name evidence="3" type="ORF">GGR13_001868</name>
</gene>
<dbReference type="InterPro" id="IPR000421">
    <property type="entry name" value="FA58C"/>
</dbReference>
<dbReference type="AlphaFoldDB" id="A0A7W9FGA3"/>
<dbReference type="InterPro" id="IPR012341">
    <property type="entry name" value="6hp_glycosidase-like_sf"/>
</dbReference>
<evidence type="ECO:0000259" key="2">
    <source>
        <dbReference type="PROSITE" id="PS50022"/>
    </source>
</evidence>
<reference evidence="3 4" key="1">
    <citation type="submission" date="2020-08" db="EMBL/GenBank/DDBJ databases">
        <title>Genomic Encyclopedia of Type Strains, Phase IV (KMG-IV): sequencing the most valuable type-strain genomes for metagenomic binning, comparative biology and taxonomic classification.</title>
        <authorList>
            <person name="Goeker M."/>
        </authorList>
    </citation>
    <scope>NUCLEOTIDE SEQUENCE [LARGE SCALE GENOMIC DNA]</scope>
    <source>
        <strain evidence="3 4">DSM 4737</strain>
    </source>
</reference>
<comment type="caution">
    <text evidence="3">The sequence shown here is derived from an EMBL/GenBank/DDBJ whole genome shotgun (WGS) entry which is preliminary data.</text>
</comment>
<dbReference type="SUPFAM" id="SSF48208">
    <property type="entry name" value="Six-hairpin glycosidases"/>
    <property type="match status" value="1"/>
</dbReference>
<organism evidence="3 4">
    <name type="scientific">Brevundimonas variabilis</name>
    <dbReference type="NCBI Taxonomy" id="74312"/>
    <lineage>
        <taxon>Bacteria</taxon>
        <taxon>Pseudomonadati</taxon>
        <taxon>Pseudomonadota</taxon>
        <taxon>Alphaproteobacteria</taxon>
        <taxon>Caulobacterales</taxon>
        <taxon>Caulobacteraceae</taxon>
        <taxon>Brevundimonas</taxon>
    </lineage>
</organism>
<name>A0A7W9FGA3_9CAUL</name>
<accession>A0A7W9FGA3</accession>
<dbReference type="GO" id="GO:0005975">
    <property type="term" value="P:carbohydrate metabolic process"/>
    <property type="evidence" value="ECO:0007669"/>
    <property type="project" value="InterPro"/>
</dbReference>
<dbReference type="EMBL" id="JACHOR010000003">
    <property type="protein sequence ID" value="MBB5746264.1"/>
    <property type="molecule type" value="Genomic_DNA"/>
</dbReference>
<dbReference type="SUPFAM" id="SSF49785">
    <property type="entry name" value="Galactose-binding domain-like"/>
    <property type="match status" value="2"/>
</dbReference>
<evidence type="ECO:0000313" key="4">
    <source>
        <dbReference type="Proteomes" id="UP000545037"/>
    </source>
</evidence>
<dbReference type="PROSITE" id="PS50022">
    <property type="entry name" value="FA58C_3"/>
    <property type="match status" value="1"/>
</dbReference>
<feature type="region of interest" description="Disordered" evidence="1">
    <location>
        <begin position="14"/>
        <end position="41"/>
    </location>
</feature>
<dbReference type="InterPro" id="IPR008928">
    <property type="entry name" value="6-hairpin_glycosidase_sf"/>
</dbReference>
<keyword evidence="4" id="KW-1185">Reference proteome</keyword>
<dbReference type="Pfam" id="PF00754">
    <property type="entry name" value="F5_F8_type_C"/>
    <property type="match status" value="1"/>
</dbReference>
<evidence type="ECO:0000313" key="3">
    <source>
        <dbReference type="EMBL" id="MBB5746264.1"/>
    </source>
</evidence>
<dbReference type="Proteomes" id="UP000545037">
    <property type="component" value="Unassembled WGS sequence"/>
</dbReference>
<dbReference type="Gene3D" id="2.60.120.430">
    <property type="entry name" value="Galactose-binding lectin"/>
    <property type="match status" value="1"/>
</dbReference>
<dbReference type="Gene3D" id="1.50.10.10">
    <property type="match status" value="1"/>
</dbReference>